<protein>
    <submittedName>
        <fullName evidence="1">Uncharacterized protein</fullName>
    </submittedName>
</protein>
<dbReference type="RefSeq" id="WP_377492541.1">
    <property type="nucleotide sequence ID" value="NZ_JBHUOX010000071.1"/>
</dbReference>
<proteinExistence type="predicted"/>
<dbReference type="EMBL" id="JBHUOX010000071">
    <property type="protein sequence ID" value="MFD3004022.1"/>
    <property type="molecule type" value="Genomic_DNA"/>
</dbReference>
<keyword evidence="2" id="KW-1185">Reference proteome</keyword>
<reference evidence="2" key="1">
    <citation type="journal article" date="2019" name="Int. J. Syst. Evol. Microbiol.">
        <title>The Global Catalogue of Microorganisms (GCM) 10K type strain sequencing project: providing services to taxonomists for standard genome sequencing and annotation.</title>
        <authorList>
            <consortium name="The Broad Institute Genomics Platform"/>
            <consortium name="The Broad Institute Genome Sequencing Center for Infectious Disease"/>
            <person name="Wu L."/>
            <person name="Ma J."/>
        </authorList>
    </citation>
    <scope>NUCLEOTIDE SEQUENCE [LARGE SCALE GENOMIC DNA]</scope>
    <source>
        <strain evidence="2">KCTC 23984</strain>
    </source>
</reference>
<evidence type="ECO:0000313" key="1">
    <source>
        <dbReference type="EMBL" id="MFD3004022.1"/>
    </source>
</evidence>
<evidence type="ECO:0000313" key="2">
    <source>
        <dbReference type="Proteomes" id="UP001597641"/>
    </source>
</evidence>
<sequence length="199" mass="23294">MKLKISFFLLLIISLPLVGQNKEESFWKKYIDEDVSELNLQNLENSDYTTAIRLWKPYQVIELIKVNDSVYQGQLVNFVTKMNRKEEKKAVVSQKLTIPASVTKILIEQLQKEGVEELPDSYDVEGYVNGLDGTTYVFEVSSNDKYRVYSYWEPENDHYQNPDLREVKSVRNVLSAINKEFDSWKLFTLFRDSLPAGRY</sequence>
<accession>A0ABW6C3W5</accession>
<dbReference type="Proteomes" id="UP001597641">
    <property type="component" value="Unassembled WGS sequence"/>
</dbReference>
<comment type="caution">
    <text evidence="1">The sequence shown here is derived from an EMBL/GenBank/DDBJ whole genome shotgun (WGS) entry which is preliminary data.</text>
</comment>
<organism evidence="1 2">
    <name type="scientific">Pontibacter toksunensis</name>
    <dbReference type="NCBI Taxonomy" id="1332631"/>
    <lineage>
        <taxon>Bacteria</taxon>
        <taxon>Pseudomonadati</taxon>
        <taxon>Bacteroidota</taxon>
        <taxon>Cytophagia</taxon>
        <taxon>Cytophagales</taxon>
        <taxon>Hymenobacteraceae</taxon>
        <taxon>Pontibacter</taxon>
    </lineage>
</organism>
<name>A0ABW6C3W5_9BACT</name>
<gene>
    <name evidence="1" type="ORF">ACFS7Z_26965</name>
</gene>